<name>A0A1I1BN58_9BACT</name>
<keyword evidence="2" id="KW-1185">Reference proteome</keyword>
<dbReference type="STRING" id="237018.SAMN04489723_11531"/>
<dbReference type="EMBL" id="FOKK01000015">
    <property type="protein sequence ID" value="SFB51252.1"/>
    <property type="molecule type" value="Genomic_DNA"/>
</dbReference>
<gene>
    <name evidence="1" type="ORF">SAMN04489723_11531</name>
</gene>
<accession>A0A1I1BN58</accession>
<evidence type="ECO:0000313" key="2">
    <source>
        <dbReference type="Proteomes" id="UP000198790"/>
    </source>
</evidence>
<reference evidence="1 2" key="1">
    <citation type="submission" date="2016-10" db="EMBL/GenBank/DDBJ databases">
        <authorList>
            <person name="de Groot N.N."/>
        </authorList>
    </citation>
    <scope>NUCLEOTIDE SEQUENCE [LARGE SCALE GENOMIC DNA]</scope>
    <source>
        <strain evidence="1 2">DSM 23399</strain>
    </source>
</reference>
<protein>
    <submittedName>
        <fullName evidence="1">Uncharacterized protein</fullName>
    </submittedName>
</protein>
<proteinExistence type="predicted"/>
<organism evidence="1 2">
    <name type="scientific">Algoriphagus aquimarinus</name>
    <dbReference type="NCBI Taxonomy" id="237018"/>
    <lineage>
        <taxon>Bacteria</taxon>
        <taxon>Pseudomonadati</taxon>
        <taxon>Bacteroidota</taxon>
        <taxon>Cytophagia</taxon>
        <taxon>Cytophagales</taxon>
        <taxon>Cyclobacteriaceae</taxon>
        <taxon>Algoriphagus</taxon>
    </lineage>
</organism>
<dbReference type="Proteomes" id="UP000198790">
    <property type="component" value="Unassembled WGS sequence"/>
</dbReference>
<sequence>MKSSEGAKLFMTLYEVQGKRIDLISSPERAKL</sequence>
<evidence type="ECO:0000313" key="1">
    <source>
        <dbReference type="EMBL" id="SFB51252.1"/>
    </source>
</evidence>
<dbReference type="AlphaFoldDB" id="A0A1I1BN58"/>